<dbReference type="GO" id="GO:0005737">
    <property type="term" value="C:cytoplasm"/>
    <property type="evidence" value="ECO:0007669"/>
    <property type="project" value="TreeGrafter"/>
</dbReference>
<dbReference type="GO" id="GO:0046872">
    <property type="term" value="F:metal ion binding"/>
    <property type="evidence" value="ECO:0007669"/>
    <property type="project" value="UniProtKB-KW"/>
</dbReference>
<dbReference type="InterPro" id="IPR001650">
    <property type="entry name" value="Helicase_C-like"/>
</dbReference>
<keyword evidence="5 15" id="KW-0347">Helicase</keyword>
<evidence type="ECO:0000256" key="8">
    <source>
        <dbReference type="ARBA" id="ARBA00023235"/>
    </source>
</evidence>
<evidence type="ECO:0000256" key="2">
    <source>
        <dbReference type="ARBA" id="ARBA00022723"/>
    </source>
</evidence>
<keyword evidence="16" id="KW-1185">Reference proteome</keyword>
<dbReference type="Gene3D" id="1.10.10.10">
    <property type="entry name" value="Winged helix-like DNA-binding domain superfamily/Winged helix DNA-binding domain"/>
    <property type="match status" value="1"/>
</dbReference>
<dbReference type="Pfam" id="PF00270">
    <property type="entry name" value="DEAD"/>
    <property type="match status" value="1"/>
</dbReference>
<dbReference type="GO" id="GO:0006310">
    <property type="term" value="P:DNA recombination"/>
    <property type="evidence" value="ECO:0007669"/>
    <property type="project" value="InterPro"/>
</dbReference>
<dbReference type="Pfam" id="PF16124">
    <property type="entry name" value="RecQ_Zn_bind"/>
    <property type="match status" value="1"/>
</dbReference>
<evidence type="ECO:0000256" key="5">
    <source>
        <dbReference type="ARBA" id="ARBA00022806"/>
    </source>
</evidence>
<dbReference type="PROSITE" id="PS51192">
    <property type="entry name" value="HELICASE_ATP_BIND_1"/>
    <property type="match status" value="1"/>
</dbReference>
<comment type="caution">
    <text evidence="15">The sequence shown here is derived from an EMBL/GenBank/DDBJ whole genome shotgun (WGS) entry which is preliminary data.</text>
</comment>
<evidence type="ECO:0000313" key="16">
    <source>
        <dbReference type="Proteomes" id="UP000239532"/>
    </source>
</evidence>
<evidence type="ECO:0000256" key="11">
    <source>
        <dbReference type="ARBA" id="ARBA00044535"/>
    </source>
</evidence>
<evidence type="ECO:0000259" key="14">
    <source>
        <dbReference type="PROSITE" id="PS51194"/>
    </source>
</evidence>
<evidence type="ECO:0000313" key="15">
    <source>
        <dbReference type="EMBL" id="PRP66604.1"/>
    </source>
</evidence>
<proteinExistence type="inferred from homology"/>
<dbReference type="InterPro" id="IPR011545">
    <property type="entry name" value="DEAD/DEAH_box_helicase_dom"/>
</dbReference>
<keyword evidence="4" id="KW-0378">Hydrolase</keyword>
<dbReference type="GO" id="GO:0009378">
    <property type="term" value="F:four-way junction helicase activity"/>
    <property type="evidence" value="ECO:0007669"/>
    <property type="project" value="TreeGrafter"/>
</dbReference>
<evidence type="ECO:0000256" key="7">
    <source>
        <dbReference type="ARBA" id="ARBA00023125"/>
    </source>
</evidence>
<dbReference type="Pfam" id="PF00271">
    <property type="entry name" value="Helicase_C"/>
    <property type="match status" value="1"/>
</dbReference>
<dbReference type="EMBL" id="MQUC01000003">
    <property type="protein sequence ID" value="PRP66604.1"/>
    <property type="molecule type" value="Genomic_DNA"/>
</dbReference>
<accession>A0A2S9WSY4</accession>
<evidence type="ECO:0000256" key="6">
    <source>
        <dbReference type="ARBA" id="ARBA00022840"/>
    </source>
</evidence>
<evidence type="ECO:0000259" key="13">
    <source>
        <dbReference type="PROSITE" id="PS51192"/>
    </source>
</evidence>
<keyword evidence="7" id="KW-0238">DNA-binding</keyword>
<keyword evidence="3" id="KW-0547">Nucleotide-binding</keyword>
<dbReference type="GO" id="GO:0030894">
    <property type="term" value="C:replisome"/>
    <property type="evidence" value="ECO:0007669"/>
    <property type="project" value="TreeGrafter"/>
</dbReference>
<evidence type="ECO:0000256" key="12">
    <source>
        <dbReference type="ARBA" id="ARBA00044550"/>
    </source>
</evidence>
<evidence type="ECO:0000256" key="4">
    <source>
        <dbReference type="ARBA" id="ARBA00022801"/>
    </source>
</evidence>
<dbReference type="GO" id="GO:0003677">
    <property type="term" value="F:DNA binding"/>
    <property type="evidence" value="ECO:0007669"/>
    <property type="project" value="UniProtKB-KW"/>
</dbReference>
<dbReference type="AlphaFoldDB" id="A0A2S9WSY4"/>
<feature type="domain" description="Helicase ATP-binding" evidence="13">
    <location>
        <begin position="29"/>
        <end position="204"/>
    </location>
</feature>
<evidence type="ECO:0000256" key="3">
    <source>
        <dbReference type="ARBA" id="ARBA00022741"/>
    </source>
</evidence>
<gene>
    <name evidence="15" type="ORF">BST86_05560</name>
</gene>
<evidence type="ECO:0000256" key="9">
    <source>
        <dbReference type="ARBA" id="ARBA00034617"/>
    </source>
</evidence>
<dbReference type="Gene3D" id="3.40.50.300">
    <property type="entry name" value="P-loop containing nucleotide triphosphate hydrolases"/>
    <property type="match status" value="2"/>
</dbReference>
<dbReference type="InterPro" id="IPR027417">
    <property type="entry name" value="P-loop_NTPase"/>
</dbReference>
<dbReference type="CDD" id="cd17920">
    <property type="entry name" value="DEXHc_RecQ"/>
    <property type="match status" value="1"/>
</dbReference>
<dbReference type="PANTHER" id="PTHR13710">
    <property type="entry name" value="DNA HELICASE RECQ FAMILY MEMBER"/>
    <property type="match status" value="1"/>
</dbReference>
<dbReference type="SMART" id="SM00490">
    <property type="entry name" value="HELICc"/>
    <property type="match status" value="1"/>
</dbReference>
<dbReference type="SUPFAM" id="SSF52540">
    <property type="entry name" value="P-loop containing nucleoside triphosphate hydrolases"/>
    <property type="match status" value="1"/>
</dbReference>
<reference evidence="15 16" key="1">
    <citation type="submission" date="2016-11" db="EMBL/GenBank/DDBJ databases">
        <title>Trade-off between light-utilization and light-protection in marine flavobacteria.</title>
        <authorList>
            <person name="Kumagai Y."/>
        </authorList>
    </citation>
    <scope>NUCLEOTIDE SEQUENCE [LARGE SCALE GENOMIC DNA]</scope>
    <source>
        <strain evidence="15 16">JCM 17109</strain>
    </source>
</reference>
<dbReference type="EC" id="5.6.2.4" evidence="10"/>
<dbReference type="GO" id="GO:0006281">
    <property type="term" value="P:DNA repair"/>
    <property type="evidence" value="ECO:0007669"/>
    <property type="project" value="TreeGrafter"/>
</dbReference>
<dbReference type="PROSITE" id="PS51194">
    <property type="entry name" value="HELICASE_CTER"/>
    <property type="match status" value="1"/>
</dbReference>
<comment type="similarity">
    <text evidence="1">Belongs to the helicase family. RecQ subfamily.</text>
</comment>
<dbReference type="InterPro" id="IPR036388">
    <property type="entry name" value="WH-like_DNA-bd_sf"/>
</dbReference>
<protein>
    <recommendedName>
        <fullName evidence="11">ATP-dependent DNA helicase RecQ</fullName>
        <ecNumber evidence="10">5.6.2.4</ecNumber>
    </recommendedName>
    <alternativeName>
        <fullName evidence="12">DNA 3'-5' helicase RecQ</fullName>
    </alternativeName>
</protein>
<name>A0A2S9WSY4_9FLAO</name>
<dbReference type="GO" id="GO:0005524">
    <property type="term" value="F:ATP binding"/>
    <property type="evidence" value="ECO:0007669"/>
    <property type="project" value="UniProtKB-KW"/>
</dbReference>
<feature type="domain" description="Helicase C-terminal" evidence="14">
    <location>
        <begin position="228"/>
        <end position="382"/>
    </location>
</feature>
<dbReference type="Proteomes" id="UP000239532">
    <property type="component" value="Unassembled WGS sequence"/>
</dbReference>
<sequence length="639" mass="72641">MLALIEKSKQILQDVFGHPDFLPLQEKVISNVLKGNNSLVLLPTGGGKSLCYQVPAIQLDGICIVISPLVALIKDQVAQLKKRGVKAIGITGSVRIKDLDDMLDNAIHAIDSDGKNVYKFLYLSPERLQHPLVQQRIKMMNVNLFAVDEAHCISEWGHDFRPAYRQISTVTALKPEVPIIALTATATAQVQEDILNNLEIPNTQVFKNSFKRDNITYRILDTPNKRVAIASFYKKYNGSSITYVRSRKNCLEYAAYLEQQNVTSQYYHGGLDARSRDASMKEWMLGQKQVMVATNAFGMGIDKPDVRTIVHLQLPDSIESYYQETGRAGRDGQPSIAQFIYNINDLNHAHNQFIKGLPSVALVKQVYRALCNHLQIPINEGMETQHQFSFSEFCKNHDFNAISCFNALQVLDRYDVLKMHQHGERRSSIRFRESANTIINHTRNNQLAGSVMQAILRTYSGSQQQEIHINLGLIAMRSNTTEKEVVQVLEKMAQLEAIDAQLAQADTQVFFLVPRENDRTINRFAGLLKKQNEIKKKKLDAMMQLVQERDLCLQNFILEYFDEPSGAPCGSCSNCRPGRSSKTTFNELDLLEFLKEPMNFEEIRNKAAIPTDQLTYHIKHLLEQKKIKITPDNKYHINE</sequence>
<dbReference type="GO" id="GO:0043138">
    <property type="term" value="F:3'-5' DNA helicase activity"/>
    <property type="evidence" value="ECO:0007669"/>
    <property type="project" value="UniProtKB-EC"/>
</dbReference>
<dbReference type="InterPro" id="IPR032284">
    <property type="entry name" value="RecQ_Zn-bd"/>
</dbReference>
<dbReference type="RefSeq" id="WP_242446471.1">
    <property type="nucleotide sequence ID" value="NZ_MQUC01000003.1"/>
</dbReference>
<dbReference type="NCBIfam" id="TIGR00614">
    <property type="entry name" value="recQ_fam"/>
    <property type="match status" value="1"/>
</dbReference>
<comment type="catalytic activity">
    <reaction evidence="9">
        <text>Couples ATP hydrolysis with the unwinding of duplex DNA by translocating in the 3'-5' direction.</text>
        <dbReference type="EC" id="5.6.2.4"/>
    </reaction>
</comment>
<dbReference type="GO" id="GO:0043590">
    <property type="term" value="C:bacterial nucleoid"/>
    <property type="evidence" value="ECO:0007669"/>
    <property type="project" value="TreeGrafter"/>
</dbReference>
<keyword evidence="6" id="KW-0067">ATP-binding</keyword>
<dbReference type="SMART" id="SM00487">
    <property type="entry name" value="DEXDc"/>
    <property type="match status" value="1"/>
</dbReference>
<evidence type="ECO:0000256" key="10">
    <source>
        <dbReference type="ARBA" id="ARBA00034808"/>
    </source>
</evidence>
<evidence type="ECO:0000256" key="1">
    <source>
        <dbReference type="ARBA" id="ARBA00005446"/>
    </source>
</evidence>
<dbReference type="InterPro" id="IPR004589">
    <property type="entry name" value="DNA_helicase_ATP-dep_RecQ"/>
</dbReference>
<keyword evidence="8" id="KW-0413">Isomerase</keyword>
<dbReference type="FunFam" id="3.40.50.300:FF:001389">
    <property type="entry name" value="ATP-dependent DNA helicase RecQ"/>
    <property type="match status" value="1"/>
</dbReference>
<dbReference type="InterPro" id="IPR014001">
    <property type="entry name" value="Helicase_ATP-bd"/>
</dbReference>
<dbReference type="PANTHER" id="PTHR13710:SF105">
    <property type="entry name" value="ATP-DEPENDENT DNA HELICASE Q1"/>
    <property type="match status" value="1"/>
</dbReference>
<dbReference type="GO" id="GO:0016787">
    <property type="term" value="F:hydrolase activity"/>
    <property type="evidence" value="ECO:0007669"/>
    <property type="project" value="UniProtKB-KW"/>
</dbReference>
<organism evidence="15 16">
    <name type="scientific">Nonlabens agnitus</name>
    <dbReference type="NCBI Taxonomy" id="870484"/>
    <lineage>
        <taxon>Bacteria</taxon>
        <taxon>Pseudomonadati</taxon>
        <taxon>Bacteroidota</taxon>
        <taxon>Flavobacteriia</taxon>
        <taxon>Flavobacteriales</taxon>
        <taxon>Flavobacteriaceae</taxon>
        <taxon>Nonlabens</taxon>
    </lineage>
</organism>
<keyword evidence="2" id="KW-0479">Metal-binding</keyword>